<dbReference type="AlphaFoldDB" id="A0A163K328"/>
<proteinExistence type="predicted"/>
<evidence type="ECO:0000313" key="1">
    <source>
        <dbReference type="EMBL" id="KZM26743.1"/>
    </source>
</evidence>
<gene>
    <name evidence="1" type="ORF">ST47_g2112</name>
</gene>
<evidence type="ECO:0000313" key="2">
    <source>
        <dbReference type="Proteomes" id="UP000076837"/>
    </source>
</evidence>
<protein>
    <submittedName>
        <fullName evidence="1">Heme binding</fullName>
    </submittedName>
</protein>
<comment type="caution">
    <text evidence="1">The sequence shown here is derived from an EMBL/GenBank/DDBJ whole genome shotgun (WGS) entry which is preliminary data.</text>
</comment>
<dbReference type="Proteomes" id="UP000076837">
    <property type="component" value="Unassembled WGS sequence"/>
</dbReference>
<keyword evidence="2" id="KW-1185">Reference proteome</keyword>
<accession>A0A163K328</accession>
<name>A0A163K328_DIDRA</name>
<organism evidence="1 2">
    <name type="scientific">Didymella rabiei</name>
    <name type="common">Chickpea ascochyta blight fungus</name>
    <name type="synonym">Mycosphaerella rabiei</name>
    <dbReference type="NCBI Taxonomy" id="5454"/>
    <lineage>
        <taxon>Eukaryota</taxon>
        <taxon>Fungi</taxon>
        <taxon>Dikarya</taxon>
        <taxon>Ascomycota</taxon>
        <taxon>Pezizomycotina</taxon>
        <taxon>Dothideomycetes</taxon>
        <taxon>Pleosporomycetidae</taxon>
        <taxon>Pleosporales</taxon>
        <taxon>Pleosporineae</taxon>
        <taxon>Didymellaceae</taxon>
        <taxon>Ascochyta</taxon>
    </lineage>
</organism>
<dbReference type="EMBL" id="JYNV01000097">
    <property type="protein sequence ID" value="KZM26743.1"/>
    <property type="molecule type" value="Genomic_DNA"/>
</dbReference>
<reference evidence="1 2" key="1">
    <citation type="journal article" date="2016" name="Sci. Rep.">
        <title>Draft genome sequencing and secretome analysis of fungal phytopathogen Ascochyta rabiei provides insight into the necrotrophic effector repertoire.</title>
        <authorList>
            <person name="Verma S."/>
            <person name="Gazara R.K."/>
            <person name="Nizam S."/>
            <person name="Parween S."/>
            <person name="Chattopadhyay D."/>
            <person name="Verma P.K."/>
        </authorList>
    </citation>
    <scope>NUCLEOTIDE SEQUENCE [LARGE SCALE GENOMIC DNA]</scope>
    <source>
        <strain evidence="1 2">ArDII</strain>
    </source>
</reference>
<sequence>MSRKVFQKASPSGPRPIDIVREALRLLPRSGRVHRDFDGQLVCADIEACRRSKLLGGDDLLVQLLSLLRADFQPAFRAEHKTDSTTAPKSKNDTLKQSETALEFVPFATYCTVDKSQTRAFAVQMIVLLVAVLCKGLGDEWKLADANSLPDHRISLESDREALDLVAFDLTRRRPQPVSFKLAWDLEDAITGCETSVLRQLSQVPSFSVAKLTFCVELETTP</sequence>
<dbReference type="OrthoDB" id="10029320at2759"/>